<dbReference type="Gene3D" id="3.40.50.720">
    <property type="entry name" value="NAD(P)-binding Rossmann-like Domain"/>
    <property type="match status" value="1"/>
</dbReference>
<dbReference type="STRING" id="1117647.M5M_16195"/>
<accession>K4KMX2</accession>
<dbReference type="InterPro" id="IPR002347">
    <property type="entry name" value="SDR_fam"/>
</dbReference>
<dbReference type="PRINTS" id="PR00081">
    <property type="entry name" value="GDHRDH"/>
</dbReference>
<dbReference type="HOGENOM" id="CLU_010194_9_7_6"/>
<dbReference type="EMBL" id="CP003746">
    <property type="protein sequence ID" value="AFV00372.1"/>
    <property type="molecule type" value="Genomic_DNA"/>
</dbReference>
<evidence type="ECO:0000313" key="2">
    <source>
        <dbReference type="Proteomes" id="UP000000466"/>
    </source>
</evidence>
<dbReference type="KEGG" id="saga:M5M_16195"/>
<protein>
    <submittedName>
        <fullName evidence="1">Short chain dehydrogenase/reductase family oxidoreductase</fullName>
    </submittedName>
</protein>
<dbReference type="InterPro" id="IPR036291">
    <property type="entry name" value="NAD(P)-bd_dom_sf"/>
</dbReference>
<evidence type="ECO:0000313" key="1">
    <source>
        <dbReference type="EMBL" id="AFV00372.1"/>
    </source>
</evidence>
<dbReference type="SUPFAM" id="SSF51735">
    <property type="entry name" value="NAD(P)-binding Rossmann-fold domains"/>
    <property type="match status" value="1"/>
</dbReference>
<dbReference type="OrthoDB" id="9785826at2"/>
<dbReference type="eggNOG" id="COG1028">
    <property type="taxonomic scope" value="Bacteria"/>
</dbReference>
<dbReference type="PANTHER" id="PTHR45458">
    <property type="entry name" value="SHORT-CHAIN DEHYDROGENASE/REDUCTASE SDR"/>
    <property type="match status" value="1"/>
</dbReference>
<organism evidence="1 2">
    <name type="scientific">Simiduia agarivorans (strain DSM 21679 / JCM 13881 / BCRC 17597 / SA1)</name>
    <dbReference type="NCBI Taxonomy" id="1117647"/>
    <lineage>
        <taxon>Bacteria</taxon>
        <taxon>Pseudomonadati</taxon>
        <taxon>Pseudomonadota</taxon>
        <taxon>Gammaproteobacteria</taxon>
        <taxon>Cellvibrionales</taxon>
        <taxon>Cellvibrionaceae</taxon>
        <taxon>Simiduia</taxon>
    </lineage>
</organism>
<name>K4KMX2_SIMAS</name>
<keyword evidence="2" id="KW-1185">Reference proteome</keyword>
<dbReference type="RefSeq" id="WP_015048524.1">
    <property type="nucleotide sequence ID" value="NC_018868.3"/>
</dbReference>
<dbReference type="Pfam" id="PF00106">
    <property type="entry name" value="adh_short"/>
    <property type="match status" value="1"/>
</dbReference>
<gene>
    <name evidence="1" type="ordered locus">M5M_16195</name>
</gene>
<reference evidence="1 2" key="1">
    <citation type="journal article" date="2013" name="Genome Announc.">
        <title>Complete genome sequence of Simiduia agarivorans SA1(T), a marine bacterium able to degrade a variety of polysaccharides.</title>
        <authorList>
            <person name="Lin S.Y."/>
            <person name="Shieh W.Y."/>
            <person name="Chen J.S."/>
            <person name="Tang S.L."/>
        </authorList>
    </citation>
    <scope>NUCLEOTIDE SEQUENCE [LARGE SCALE GENOMIC DNA]</scope>
    <source>
        <strain evidence="2">DSM 21679 / JCM 13881 / BCRC 17597 / SA1</strain>
    </source>
</reference>
<dbReference type="GO" id="GO:0016616">
    <property type="term" value="F:oxidoreductase activity, acting on the CH-OH group of donors, NAD or NADP as acceptor"/>
    <property type="evidence" value="ECO:0007669"/>
    <property type="project" value="TreeGrafter"/>
</dbReference>
<dbReference type="InterPro" id="IPR052184">
    <property type="entry name" value="SDR_enzymes"/>
</dbReference>
<proteinExistence type="predicted"/>
<sequence>MHQAIVIGSNGGIGAACVQQLKSTQHQVWTLSRSNQASDHHRVFRDDEVSIHRVAKNLVNSIDDKPVRHLIIATGVLHTETIKPEKRLEDLCSASTQAVFAANTWLPLAWLQALLPLLQKQADCRVSVLSARVGSIGDNRLGGWYSYRASKAALNMMLQTAAIELARRAKGVKLIAFHPGTTDTRLSEPFQANVPEHKLFSPSFVAGRLLEVAQQQRLDGTLSFVDWNGQTVDW</sequence>
<dbReference type="PANTHER" id="PTHR45458:SF1">
    <property type="entry name" value="SHORT CHAIN DEHYDROGENASE"/>
    <property type="match status" value="1"/>
</dbReference>
<dbReference type="Proteomes" id="UP000000466">
    <property type="component" value="Chromosome"/>
</dbReference>
<dbReference type="AlphaFoldDB" id="K4KMX2"/>